<feature type="compositionally biased region" description="Polar residues" evidence="9">
    <location>
        <begin position="15"/>
        <end position="33"/>
    </location>
</feature>
<keyword evidence="14" id="KW-1185">Reference proteome</keyword>
<name>A0AAD5K8X8_9FUNG</name>
<dbReference type="Gene3D" id="3.40.50.300">
    <property type="entry name" value="P-loop containing nucleotide triphosphate hydrolases"/>
    <property type="match status" value="2"/>
</dbReference>
<keyword evidence="3" id="KW-0813">Transport</keyword>
<reference evidence="13" key="2">
    <citation type="submission" date="2023-02" db="EMBL/GenBank/DDBJ databases">
        <authorList>
            <consortium name="DOE Joint Genome Institute"/>
            <person name="Mondo S.J."/>
            <person name="Chang Y."/>
            <person name="Wang Y."/>
            <person name="Ahrendt S."/>
            <person name="Andreopoulos W."/>
            <person name="Barry K."/>
            <person name="Beard J."/>
            <person name="Benny G.L."/>
            <person name="Blankenship S."/>
            <person name="Bonito G."/>
            <person name="Cuomo C."/>
            <person name="Desiro A."/>
            <person name="Gervers K.A."/>
            <person name="Hundley H."/>
            <person name="Kuo A."/>
            <person name="LaButti K."/>
            <person name="Lang B.F."/>
            <person name="Lipzen A."/>
            <person name="O'Donnell K."/>
            <person name="Pangilinan J."/>
            <person name="Reynolds N."/>
            <person name="Sandor L."/>
            <person name="Smith M.W."/>
            <person name="Tsang A."/>
            <person name="Grigoriev I.V."/>
            <person name="Stajich J.E."/>
            <person name="Spatafora J.W."/>
        </authorList>
    </citation>
    <scope>NUCLEOTIDE SEQUENCE</scope>
    <source>
        <strain evidence="13">RSA 2281</strain>
    </source>
</reference>
<feature type="transmembrane region" description="Helical" evidence="10">
    <location>
        <begin position="336"/>
        <end position="356"/>
    </location>
</feature>
<keyword evidence="4 10" id="KW-0812">Transmembrane</keyword>
<feature type="domain" description="ABC transporter" evidence="11">
    <location>
        <begin position="400"/>
        <end position="638"/>
    </location>
</feature>
<comment type="caution">
    <text evidence="13">The sequence shown here is derived from an EMBL/GenBank/DDBJ whole genome shotgun (WGS) entry which is preliminary data.</text>
</comment>
<evidence type="ECO:0000313" key="14">
    <source>
        <dbReference type="Proteomes" id="UP001209540"/>
    </source>
</evidence>
<evidence type="ECO:0000256" key="10">
    <source>
        <dbReference type="SAM" id="Phobius"/>
    </source>
</evidence>
<comment type="subcellular location">
    <subcellularLocation>
        <location evidence="1">Membrane</location>
        <topology evidence="1">Multi-pass membrane protein</topology>
    </subcellularLocation>
</comment>
<dbReference type="Pfam" id="PF00664">
    <property type="entry name" value="ABC_membrane"/>
    <property type="match status" value="2"/>
</dbReference>
<evidence type="ECO:0000259" key="12">
    <source>
        <dbReference type="PROSITE" id="PS50929"/>
    </source>
</evidence>
<comment type="similarity">
    <text evidence="2">Belongs to the ABC transporter superfamily. ABCB family. Multidrug resistance exporter (TC 3.A.1.201) subfamily.</text>
</comment>
<feature type="transmembrane region" description="Helical" evidence="10">
    <location>
        <begin position="788"/>
        <end position="815"/>
    </location>
</feature>
<organism evidence="13 14">
    <name type="scientific">Phascolomyces articulosus</name>
    <dbReference type="NCBI Taxonomy" id="60185"/>
    <lineage>
        <taxon>Eukaryota</taxon>
        <taxon>Fungi</taxon>
        <taxon>Fungi incertae sedis</taxon>
        <taxon>Mucoromycota</taxon>
        <taxon>Mucoromycotina</taxon>
        <taxon>Mucoromycetes</taxon>
        <taxon>Mucorales</taxon>
        <taxon>Lichtheimiaceae</taxon>
        <taxon>Phascolomyces</taxon>
    </lineage>
</organism>
<dbReference type="InterPro" id="IPR011527">
    <property type="entry name" value="ABC1_TM_dom"/>
</dbReference>
<dbReference type="PROSITE" id="PS50929">
    <property type="entry name" value="ABC_TM1F"/>
    <property type="match status" value="2"/>
</dbReference>
<evidence type="ECO:0000256" key="2">
    <source>
        <dbReference type="ARBA" id="ARBA00007577"/>
    </source>
</evidence>
<feature type="transmembrane region" description="Helical" evidence="10">
    <location>
        <begin position="969"/>
        <end position="995"/>
    </location>
</feature>
<evidence type="ECO:0000256" key="4">
    <source>
        <dbReference type="ARBA" id="ARBA00022692"/>
    </source>
</evidence>
<dbReference type="PANTHER" id="PTHR43394:SF1">
    <property type="entry name" value="ATP-BINDING CASSETTE SUB-FAMILY B MEMBER 10, MITOCHONDRIAL"/>
    <property type="match status" value="1"/>
</dbReference>
<feature type="transmembrane region" description="Helical" evidence="10">
    <location>
        <begin position="74"/>
        <end position="102"/>
    </location>
</feature>
<dbReference type="CDD" id="cd18577">
    <property type="entry name" value="ABC_6TM_Pgp_ABCB1_D1_like"/>
    <property type="match status" value="1"/>
</dbReference>
<keyword evidence="7 10" id="KW-1133">Transmembrane helix</keyword>
<evidence type="ECO:0000256" key="8">
    <source>
        <dbReference type="ARBA" id="ARBA00023136"/>
    </source>
</evidence>
<accession>A0AAD5K8X8</accession>
<keyword evidence="13" id="KW-0378">Hydrolase</keyword>
<dbReference type="Proteomes" id="UP001209540">
    <property type="component" value="Unassembled WGS sequence"/>
</dbReference>
<sequence>MTIDAKKTEKLEYSKIQQQQVKDPIQKTTALTNNDEKHADIQQENNEDPKPKKKEKEPSVRIYQLFRFATKKDFLMIALAMTGSVGIGALLPASLIIFGKFLEGLSDTLYSPDELLGATMEMILIFVYMGVAVLVGAYIAHAFWVLSGENQARRIRQLYVHAILKQDMSWFDKAEEGSLTTRLATDTQMIQDGISEKLGLLVQMIASLISGVVIAMAKGWQLAVVMLAPIPILAAVSTAMSHFYSKYTQSTQNIYADAGSIAEQIFSGIRTVYAFTLQRRFLNRYDKELEKACATGTKRGVLLGCQFGAFLCVLFWSYGLAFWYGSKLADEARLAGPLVLVAFYAMLSGTMALLSLPMNLAAVSSACAAAHRIFAVIDRVPEIDPDDTRGIKNVSIQGHIQFQDIDFAYPTRQDIQVLRKFNAQVNSGKTIALVGASGSGKSTVVQLLQRFYDPLSGTILLDGKNLKDYNVSWLRQQIGVVSQEPVLFNMTIRKNLLMGTTRNDVSDEEIVEACKKANCHNFIKQLPRGYDTPVGEHGSMISGGQKQRIAIARAIIKNPAILLLDEATSALDTHSERLVQAALDAAAENRTTIVIAHRLSTIRNANTIIVLQQGVMVEQGTHQELVEKDGFYAALVRKQEIAKEQEKENEDQMQQDEILDSDQLESMEKQEVTTPDGVIAMDDEAAIQLDGFPLKQTTSNTASSIDRIESALKKKKEEKKERSKQKLPFFKVLMEMRPEWPLIISGTFGAAITGAVFPVISLVLARLIVIIIDPMKEINPGPMMGANLYAFLLVIIGIAALAGFIIQMASFEVAGERYTKRLRNRILWAYMKQEVAFFDEEKNNVGALTTMLAVDAKHVNELMSKIFGEVASLVFTGVTGYVIAFVYSWALTLIVLGCAPFMIAATVYESRVEMGYANDVQKASAQSGEIASEAIKSIRTVASLTKQGYFEAKYEKATERPHKLAQRKAYLASIGYALGQSISLFTHAVAFYAGIRLIEIEMITFEDMIVVLFAVMVTSQNVGRVTTYMSGIAKAKYAALSAFEIIERQPKIDPDLEGIEPDTVHGNITCDKVAFQYPTRNVPIFHGDFNLECMAGKTIALVGNSGCGKSTTIGMLERWYDPTQGTVRLDENSTQSYSLHNLRSHIALVQQEPILFDLTIADNIRFGSLVEKISQEEIEHVCQAANIHKFITSLPNGYDTRVGDKGSQLSGGQKQRIAIARALIRNPRVLLLDEATSALDSESEKLVQEAIDNVINEGGRTTITIAHRLSTIQNADQICVIKDGQVAEQGTHWDLLKRNGIYTELVEHQSLSTI</sequence>
<feature type="compositionally biased region" description="Basic and acidic residues" evidence="9">
    <location>
        <begin position="34"/>
        <end position="56"/>
    </location>
</feature>
<protein>
    <submittedName>
        <fullName evidence="13">P-loop containing nucleoside triphosphate hydrolase protein</fullName>
    </submittedName>
</protein>
<keyword evidence="6" id="KW-0067">ATP-binding</keyword>
<dbReference type="InterPro" id="IPR036640">
    <property type="entry name" value="ABC1_TM_sf"/>
</dbReference>
<dbReference type="GO" id="GO:0015421">
    <property type="term" value="F:ABC-type oligopeptide transporter activity"/>
    <property type="evidence" value="ECO:0007669"/>
    <property type="project" value="TreeGrafter"/>
</dbReference>
<dbReference type="SMART" id="SM00382">
    <property type="entry name" value="AAA"/>
    <property type="match status" value="2"/>
</dbReference>
<dbReference type="InterPro" id="IPR027417">
    <property type="entry name" value="P-loop_NTPase"/>
</dbReference>
<dbReference type="GO" id="GO:0090374">
    <property type="term" value="P:oligopeptide export from mitochondrion"/>
    <property type="evidence" value="ECO:0007669"/>
    <property type="project" value="TreeGrafter"/>
</dbReference>
<proteinExistence type="inferred from homology"/>
<dbReference type="SUPFAM" id="SSF90123">
    <property type="entry name" value="ABC transporter transmembrane region"/>
    <property type="match status" value="2"/>
</dbReference>
<dbReference type="PROSITE" id="PS50893">
    <property type="entry name" value="ABC_TRANSPORTER_2"/>
    <property type="match status" value="2"/>
</dbReference>
<dbReference type="GO" id="GO:0005743">
    <property type="term" value="C:mitochondrial inner membrane"/>
    <property type="evidence" value="ECO:0007669"/>
    <property type="project" value="TreeGrafter"/>
</dbReference>
<reference evidence="13" key="1">
    <citation type="journal article" date="2022" name="IScience">
        <title>Evolution of zygomycete secretomes and the origins of terrestrial fungal ecologies.</title>
        <authorList>
            <person name="Chang Y."/>
            <person name="Wang Y."/>
            <person name="Mondo S."/>
            <person name="Ahrendt S."/>
            <person name="Andreopoulos W."/>
            <person name="Barry K."/>
            <person name="Beard J."/>
            <person name="Benny G.L."/>
            <person name="Blankenship S."/>
            <person name="Bonito G."/>
            <person name="Cuomo C."/>
            <person name="Desiro A."/>
            <person name="Gervers K.A."/>
            <person name="Hundley H."/>
            <person name="Kuo A."/>
            <person name="LaButti K."/>
            <person name="Lang B.F."/>
            <person name="Lipzen A."/>
            <person name="O'Donnell K."/>
            <person name="Pangilinan J."/>
            <person name="Reynolds N."/>
            <person name="Sandor L."/>
            <person name="Smith M.E."/>
            <person name="Tsang A."/>
            <person name="Grigoriev I.V."/>
            <person name="Stajich J.E."/>
            <person name="Spatafora J.W."/>
        </authorList>
    </citation>
    <scope>NUCLEOTIDE SEQUENCE</scope>
    <source>
        <strain evidence="13">RSA 2281</strain>
    </source>
</reference>
<dbReference type="InterPro" id="IPR003593">
    <property type="entry name" value="AAA+_ATPase"/>
</dbReference>
<feature type="transmembrane region" description="Helical" evidence="10">
    <location>
        <begin position="889"/>
        <end position="908"/>
    </location>
</feature>
<dbReference type="Gene3D" id="1.20.1560.10">
    <property type="entry name" value="ABC transporter type 1, transmembrane domain"/>
    <property type="match status" value="1"/>
</dbReference>
<dbReference type="PROSITE" id="PS00211">
    <property type="entry name" value="ABC_TRANSPORTER_1"/>
    <property type="match status" value="2"/>
</dbReference>
<keyword evidence="8 10" id="KW-0472">Membrane</keyword>
<feature type="region of interest" description="Disordered" evidence="9">
    <location>
        <begin position="15"/>
        <end position="56"/>
    </location>
</feature>
<evidence type="ECO:0000256" key="1">
    <source>
        <dbReference type="ARBA" id="ARBA00004141"/>
    </source>
</evidence>
<dbReference type="SUPFAM" id="SSF52540">
    <property type="entry name" value="P-loop containing nucleoside triphosphate hydrolases"/>
    <property type="match status" value="2"/>
</dbReference>
<keyword evidence="5" id="KW-0547">Nucleotide-binding</keyword>
<dbReference type="FunFam" id="3.40.50.300:FF:000205">
    <property type="entry name" value="ABC transporter B family member 4"/>
    <property type="match status" value="2"/>
</dbReference>
<feature type="transmembrane region" description="Helical" evidence="10">
    <location>
        <begin position="223"/>
        <end position="244"/>
    </location>
</feature>
<dbReference type="GO" id="GO:0016887">
    <property type="term" value="F:ATP hydrolysis activity"/>
    <property type="evidence" value="ECO:0007669"/>
    <property type="project" value="InterPro"/>
</dbReference>
<dbReference type="PANTHER" id="PTHR43394">
    <property type="entry name" value="ATP-DEPENDENT PERMEASE MDL1, MITOCHONDRIAL"/>
    <property type="match status" value="1"/>
</dbReference>
<evidence type="ECO:0000259" key="11">
    <source>
        <dbReference type="PROSITE" id="PS50893"/>
    </source>
</evidence>
<feature type="transmembrane region" description="Helical" evidence="10">
    <location>
        <begin position="122"/>
        <end position="146"/>
    </location>
</feature>
<evidence type="ECO:0000256" key="3">
    <source>
        <dbReference type="ARBA" id="ARBA00022448"/>
    </source>
</evidence>
<feature type="transmembrane region" description="Helical" evidence="10">
    <location>
        <begin position="740"/>
        <end position="768"/>
    </location>
</feature>
<dbReference type="InterPro" id="IPR003439">
    <property type="entry name" value="ABC_transporter-like_ATP-bd"/>
</dbReference>
<dbReference type="GO" id="GO:0005524">
    <property type="term" value="F:ATP binding"/>
    <property type="evidence" value="ECO:0007669"/>
    <property type="project" value="UniProtKB-KW"/>
</dbReference>
<feature type="transmembrane region" description="Helical" evidence="10">
    <location>
        <begin position="866"/>
        <end position="883"/>
    </location>
</feature>
<evidence type="ECO:0000256" key="9">
    <source>
        <dbReference type="SAM" id="MobiDB-lite"/>
    </source>
</evidence>
<feature type="transmembrane region" description="Helical" evidence="10">
    <location>
        <begin position="301"/>
        <end position="324"/>
    </location>
</feature>
<dbReference type="InterPro" id="IPR017871">
    <property type="entry name" value="ABC_transporter-like_CS"/>
</dbReference>
<feature type="domain" description="ABC transmembrane type-1" evidence="12">
    <location>
        <begin position="78"/>
        <end position="365"/>
    </location>
</feature>
<evidence type="ECO:0000256" key="6">
    <source>
        <dbReference type="ARBA" id="ARBA00022840"/>
    </source>
</evidence>
<dbReference type="Pfam" id="PF00005">
    <property type="entry name" value="ABC_tran"/>
    <property type="match status" value="2"/>
</dbReference>
<dbReference type="EMBL" id="JAIXMP010000021">
    <property type="protein sequence ID" value="KAI9256555.1"/>
    <property type="molecule type" value="Genomic_DNA"/>
</dbReference>
<gene>
    <name evidence="13" type="ORF">BDA99DRAFT_441878</name>
</gene>
<evidence type="ECO:0000256" key="5">
    <source>
        <dbReference type="ARBA" id="ARBA00022741"/>
    </source>
</evidence>
<feature type="domain" description="ABC transporter" evidence="11">
    <location>
        <begin position="1068"/>
        <end position="1308"/>
    </location>
</feature>
<evidence type="ECO:0000256" key="7">
    <source>
        <dbReference type="ARBA" id="ARBA00022989"/>
    </source>
</evidence>
<evidence type="ECO:0000313" key="13">
    <source>
        <dbReference type="EMBL" id="KAI9256555.1"/>
    </source>
</evidence>
<dbReference type="CDD" id="cd18578">
    <property type="entry name" value="ABC_6TM_Pgp_ABCB1_D2_like"/>
    <property type="match status" value="1"/>
</dbReference>
<dbReference type="CDD" id="cd03249">
    <property type="entry name" value="ABC_MTABC3_MDL1_MDL2"/>
    <property type="match status" value="2"/>
</dbReference>
<dbReference type="InterPro" id="IPR039421">
    <property type="entry name" value="Type_1_exporter"/>
</dbReference>
<feature type="domain" description="ABC transmembrane type-1" evidence="12">
    <location>
        <begin position="746"/>
        <end position="1034"/>
    </location>
</feature>
<feature type="transmembrane region" description="Helical" evidence="10">
    <location>
        <begin position="198"/>
        <end position="217"/>
    </location>
</feature>